<protein>
    <submittedName>
        <fullName evidence="10">Ger(X)C family spore germination protein</fullName>
    </submittedName>
</protein>
<dbReference type="InterPro" id="IPR008844">
    <property type="entry name" value="Spore_GerAC-like"/>
</dbReference>
<dbReference type="InterPro" id="IPR038501">
    <property type="entry name" value="Spore_GerAC_C_sf"/>
</dbReference>
<accession>A0ABV4BPY7</accession>
<dbReference type="PANTHER" id="PTHR35789:SF1">
    <property type="entry name" value="SPORE GERMINATION PROTEIN B3"/>
    <property type="match status" value="1"/>
</dbReference>
<dbReference type="Proteomes" id="UP001564657">
    <property type="component" value="Unassembled WGS sequence"/>
</dbReference>
<comment type="caution">
    <text evidence="10">The sequence shown here is derived from an EMBL/GenBank/DDBJ whole genome shotgun (WGS) entry which is preliminary data.</text>
</comment>
<dbReference type="InterPro" id="IPR057336">
    <property type="entry name" value="GerAC_N"/>
</dbReference>
<feature type="domain" description="Spore germination protein N-terminal" evidence="9">
    <location>
        <begin position="29"/>
        <end position="199"/>
    </location>
</feature>
<evidence type="ECO:0000259" key="9">
    <source>
        <dbReference type="Pfam" id="PF25198"/>
    </source>
</evidence>
<organism evidence="10 11">
    <name type="scientific">Clostridium moutaii</name>
    <dbReference type="NCBI Taxonomy" id="3240932"/>
    <lineage>
        <taxon>Bacteria</taxon>
        <taxon>Bacillati</taxon>
        <taxon>Bacillota</taxon>
        <taxon>Clostridia</taxon>
        <taxon>Eubacteriales</taxon>
        <taxon>Clostridiaceae</taxon>
        <taxon>Clostridium</taxon>
    </lineage>
</organism>
<dbReference type="InterPro" id="IPR046953">
    <property type="entry name" value="Spore_GerAC-like_C"/>
</dbReference>
<dbReference type="NCBIfam" id="TIGR02887">
    <property type="entry name" value="spore_ger_x_C"/>
    <property type="match status" value="1"/>
</dbReference>
<evidence type="ECO:0000256" key="5">
    <source>
        <dbReference type="ARBA" id="ARBA00023136"/>
    </source>
</evidence>
<evidence type="ECO:0000256" key="6">
    <source>
        <dbReference type="ARBA" id="ARBA00023139"/>
    </source>
</evidence>
<dbReference type="Pfam" id="PF05504">
    <property type="entry name" value="Spore_GerAC"/>
    <property type="match status" value="1"/>
</dbReference>
<evidence type="ECO:0000256" key="1">
    <source>
        <dbReference type="ARBA" id="ARBA00004635"/>
    </source>
</evidence>
<comment type="subcellular location">
    <subcellularLocation>
        <location evidence="1">Membrane</location>
        <topology evidence="1">Lipid-anchor</topology>
    </subcellularLocation>
</comment>
<dbReference type="Gene3D" id="3.30.300.210">
    <property type="entry name" value="Nutrient germinant receptor protein C, domain 3"/>
    <property type="match status" value="1"/>
</dbReference>
<sequence length="372" mass="42322">MKKNTKKFIGIALICIIITVLFSTGLNQQQPIEDLDAISGLGADLVIKNGEVEHIVPMSVYLFEHEGKIESILRTGIAQTIGQTRQNRQLADDKQNLLGLEKVLIISEQQALYGLKNWIDILFRNPYSNDTEYVAVCKGKASDILGMNLKGYPSSADFIEGLIRNSVFYNFFSNDYKIMDLFSSVDSEGCNVVLPYIEVLNNEIKITGMALFDKDKMVSKIGIDELRIMNIMRENNVNGILTIQKSPQTYVDYYAKSKRKVSCIKKGDKYKFIIDINLEGDLIQNTIYKDLENHPEKNEQFNKEMSEEITDKCNDFIIKMKNECKVDCLQLGMVAAAKYGRQSGNDWNKIICNSEIKVNVNVKINKLGRRNY</sequence>
<evidence type="ECO:0000259" key="8">
    <source>
        <dbReference type="Pfam" id="PF05504"/>
    </source>
</evidence>
<reference evidence="10 11" key="1">
    <citation type="submission" date="2024-08" db="EMBL/GenBank/DDBJ databases">
        <title>Clostridium lapicellarii sp. nov., and Clostridium renhuaiense sp. nov., two species isolated from the mud in a fermentation cellar used for producing sauce-flavour Chinese liquors.</title>
        <authorList>
            <person name="Yang F."/>
            <person name="Wang H."/>
            <person name="Chen L.Q."/>
            <person name="Zhou N."/>
            <person name="Lu J.J."/>
            <person name="Pu X.X."/>
            <person name="Wan B."/>
            <person name="Wang L."/>
            <person name="Liu S.J."/>
        </authorList>
    </citation>
    <scope>NUCLEOTIDE SEQUENCE [LARGE SCALE GENOMIC DNA]</scope>
    <source>
        <strain evidence="10 11">MT-5</strain>
    </source>
</reference>
<keyword evidence="4" id="KW-0732">Signal</keyword>
<evidence type="ECO:0000313" key="11">
    <source>
        <dbReference type="Proteomes" id="UP001564657"/>
    </source>
</evidence>
<dbReference type="Pfam" id="PF25198">
    <property type="entry name" value="Spore_GerAC_N"/>
    <property type="match status" value="1"/>
</dbReference>
<evidence type="ECO:0000256" key="3">
    <source>
        <dbReference type="ARBA" id="ARBA00022544"/>
    </source>
</evidence>
<feature type="domain" description="Spore germination GerAC-like C-terminal" evidence="8">
    <location>
        <begin position="207"/>
        <end position="368"/>
    </location>
</feature>
<keyword evidence="5" id="KW-0472">Membrane</keyword>
<dbReference type="PANTHER" id="PTHR35789">
    <property type="entry name" value="SPORE GERMINATION PROTEIN B3"/>
    <property type="match status" value="1"/>
</dbReference>
<gene>
    <name evidence="10" type="ORF">AB8U03_11615</name>
</gene>
<keyword evidence="11" id="KW-1185">Reference proteome</keyword>
<evidence type="ECO:0000256" key="2">
    <source>
        <dbReference type="ARBA" id="ARBA00007886"/>
    </source>
</evidence>
<name>A0ABV4BPY7_9CLOT</name>
<evidence type="ECO:0000256" key="4">
    <source>
        <dbReference type="ARBA" id="ARBA00022729"/>
    </source>
</evidence>
<proteinExistence type="inferred from homology"/>
<keyword evidence="3" id="KW-0309">Germination</keyword>
<keyword evidence="7" id="KW-0449">Lipoprotein</keyword>
<dbReference type="RefSeq" id="WP_369704722.1">
    <property type="nucleotide sequence ID" value="NZ_JBGEWD010000010.1"/>
</dbReference>
<evidence type="ECO:0000313" key="10">
    <source>
        <dbReference type="EMBL" id="MEY8000833.1"/>
    </source>
</evidence>
<comment type="similarity">
    <text evidence="2">Belongs to the GerABKC lipoprotein family.</text>
</comment>
<dbReference type="EMBL" id="JBGEWD010000010">
    <property type="protein sequence ID" value="MEY8000833.1"/>
    <property type="molecule type" value="Genomic_DNA"/>
</dbReference>
<evidence type="ECO:0000256" key="7">
    <source>
        <dbReference type="ARBA" id="ARBA00023288"/>
    </source>
</evidence>
<keyword evidence="6" id="KW-0564">Palmitate</keyword>